<feature type="compositionally biased region" description="Basic and acidic residues" evidence="2">
    <location>
        <begin position="264"/>
        <end position="275"/>
    </location>
</feature>
<accession>A0A8W8MWG6</accession>
<feature type="domain" description="SAM" evidence="3">
    <location>
        <begin position="106"/>
        <end position="169"/>
    </location>
</feature>
<feature type="region of interest" description="Disordered" evidence="2">
    <location>
        <begin position="198"/>
        <end position="275"/>
    </location>
</feature>
<dbReference type="InterPro" id="IPR001478">
    <property type="entry name" value="PDZ"/>
</dbReference>
<feature type="domain" description="PDZ" evidence="4">
    <location>
        <begin position="304"/>
        <end position="350"/>
    </location>
</feature>
<organism evidence="5 6">
    <name type="scientific">Magallana gigas</name>
    <name type="common">Pacific oyster</name>
    <name type="synonym">Crassostrea gigas</name>
    <dbReference type="NCBI Taxonomy" id="29159"/>
    <lineage>
        <taxon>Eukaryota</taxon>
        <taxon>Metazoa</taxon>
        <taxon>Spiralia</taxon>
        <taxon>Lophotrochozoa</taxon>
        <taxon>Mollusca</taxon>
        <taxon>Bivalvia</taxon>
        <taxon>Autobranchia</taxon>
        <taxon>Pteriomorphia</taxon>
        <taxon>Ostreida</taxon>
        <taxon>Ostreoidea</taxon>
        <taxon>Ostreidae</taxon>
        <taxon>Magallana</taxon>
    </lineage>
</organism>
<proteinExistence type="predicted"/>
<dbReference type="PROSITE" id="PS50106">
    <property type="entry name" value="PDZ"/>
    <property type="match status" value="1"/>
</dbReference>
<dbReference type="SUPFAM" id="SSF50156">
    <property type="entry name" value="PDZ domain-like"/>
    <property type="match status" value="1"/>
</dbReference>
<reference evidence="5" key="1">
    <citation type="submission" date="2022-08" db="UniProtKB">
        <authorList>
            <consortium name="EnsemblMetazoa"/>
        </authorList>
    </citation>
    <scope>IDENTIFICATION</scope>
    <source>
        <strain evidence="5">05x7-T-G4-1.051#20</strain>
    </source>
</reference>
<keyword evidence="6" id="KW-1185">Reference proteome</keyword>
<dbReference type="Pfam" id="PF07647">
    <property type="entry name" value="SAM_2"/>
    <property type="match status" value="1"/>
</dbReference>
<feature type="compositionally biased region" description="Low complexity" evidence="2">
    <location>
        <begin position="214"/>
        <end position="230"/>
    </location>
</feature>
<dbReference type="InterPro" id="IPR013761">
    <property type="entry name" value="SAM/pointed_sf"/>
</dbReference>
<evidence type="ECO:0008006" key="7">
    <source>
        <dbReference type="Google" id="ProtNLM"/>
    </source>
</evidence>
<dbReference type="AlphaFoldDB" id="A0A8W8MWG6"/>
<evidence type="ECO:0000256" key="2">
    <source>
        <dbReference type="SAM" id="MobiDB-lite"/>
    </source>
</evidence>
<dbReference type="EnsemblMetazoa" id="G35377.3">
    <property type="protein sequence ID" value="G35377.3:cds"/>
    <property type="gene ID" value="G35377"/>
</dbReference>
<keyword evidence="1" id="KW-0175">Coiled coil</keyword>
<dbReference type="InterPro" id="IPR036034">
    <property type="entry name" value="PDZ_sf"/>
</dbReference>
<sequence length="577" mass="65812">MEKSTSKQEPFKVLKQMSLRRHDLERSSDKLRLDLEHLQQVSSEQGDQISSSLQALRREQEVTHKLLNSGNWTAQEMDCQDRGRSIMSSSRPLQREPSILRQLKTWSTSDVIQWLEQKRLNKFVFLFQRHHVTGSDLAQLKLSFLDNYEHICVSDREELLSQIYELLRLEQADDEDPTRISSPTDREKLRLAKQIAHDHTFKRSQSSPVCFIPSQHSSSSSSSQSSNTSSPTPKQRKQSAPTDGPSVLSSLKPKIAPATSKGSDPSRQHIELPKGFHDKKKLKKTAACTWFEALEGNYNSCVSCFTLQKKGGHFGITIEPRPDGQLVVSNVSPDLQAGVRVSDRVLEINGCCCLSTKASSIADIMKSSDVIQIVTCKPSDYRSQEVSPREKYTSDVKWQKFRDFLVDFKEQEVNIEQMLKDIPKVEVQKCKEQAALRMELDEAQNRIKEQQAVIDRLTEEIDRLTEDVADQKALIGNLSKERSSAVRARSRGQGNEGSIKQGETEYYKITMKSLNMESATKEQIMMTLKDIVKEASRQKFYLDRLISLVIEESPWLLDQVDANFDETSIDNKMEEFC</sequence>
<evidence type="ECO:0000259" key="4">
    <source>
        <dbReference type="PROSITE" id="PS50106"/>
    </source>
</evidence>
<dbReference type="SMART" id="SM00228">
    <property type="entry name" value="PDZ"/>
    <property type="match status" value="1"/>
</dbReference>
<dbReference type="PROSITE" id="PS50105">
    <property type="entry name" value="SAM_DOMAIN"/>
    <property type="match status" value="1"/>
</dbReference>
<dbReference type="PANTHER" id="PTHR12573">
    <property type="entry name" value="AT09986P-RELATED"/>
    <property type="match status" value="1"/>
</dbReference>
<dbReference type="InterPro" id="IPR001660">
    <property type="entry name" value="SAM"/>
</dbReference>
<evidence type="ECO:0000256" key="1">
    <source>
        <dbReference type="SAM" id="Coils"/>
    </source>
</evidence>
<feature type="coiled-coil region" evidence="1">
    <location>
        <begin position="433"/>
        <end position="481"/>
    </location>
</feature>
<name>A0A8W8MWG6_MAGGI</name>
<evidence type="ECO:0000259" key="3">
    <source>
        <dbReference type="PROSITE" id="PS50105"/>
    </source>
</evidence>
<dbReference type="SMART" id="SM00454">
    <property type="entry name" value="SAM"/>
    <property type="match status" value="1"/>
</dbReference>
<evidence type="ECO:0000313" key="5">
    <source>
        <dbReference type="EnsemblMetazoa" id="G35377.3:cds"/>
    </source>
</evidence>
<dbReference type="Gene3D" id="2.30.42.10">
    <property type="match status" value="1"/>
</dbReference>
<dbReference type="Proteomes" id="UP000005408">
    <property type="component" value="Unassembled WGS sequence"/>
</dbReference>
<dbReference type="Gene3D" id="1.10.150.50">
    <property type="entry name" value="Transcription Factor, Ets-1"/>
    <property type="match status" value="1"/>
</dbReference>
<evidence type="ECO:0000313" key="6">
    <source>
        <dbReference type="Proteomes" id="UP000005408"/>
    </source>
</evidence>
<protein>
    <recommendedName>
        <fullName evidence="7">PDZ domain-containing protein</fullName>
    </recommendedName>
</protein>
<dbReference type="SUPFAM" id="SSF47769">
    <property type="entry name" value="SAM/Pointed domain"/>
    <property type="match status" value="1"/>
</dbReference>
<dbReference type="PANTHER" id="PTHR12573:SF4">
    <property type="entry name" value="AT09986P-RELATED"/>
    <property type="match status" value="1"/>
</dbReference>